<name>J0H6Z1_RHILT</name>
<feature type="transmembrane region" description="Helical" evidence="1">
    <location>
        <begin position="319"/>
        <end position="341"/>
    </location>
</feature>
<feature type="transmembrane region" description="Helical" evidence="1">
    <location>
        <begin position="374"/>
        <end position="392"/>
    </location>
</feature>
<feature type="transmembrane region" description="Helical" evidence="1">
    <location>
        <begin position="117"/>
        <end position="139"/>
    </location>
</feature>
<feature type="transmembrane region" description="Helical" evidence="1">
    <location>
        <begin position="225"/>
        <end position="245"/>
    </location>
</feature>
<evidence type="ECO:0008006" key="4">
    <source>
        <dbReference type="Google" id="ProtNLM"/>
    </source>
</evidence>
<feature type="transmembrane region" description="Helical" evidence="1">
    <location>
        <begin position="398"/>
        <end position="416"/>
    </location>
</feature>
<protein>
    <recommendedName>
        <fullName evidence="4">Transmembrane protein</fullName>
    </recommendedName>
</protein>
<organism evidence="2 3">
    <name type="scientific">Rhizobium leguminosarum bv. trifolii WSM597</name>
    <dbReference type="NCBI Taxonomy" id="754764"/>
    <lineage>
        <taxon>Bacteria</taxon>
        <taxon>Pseudomonadati</taxon>
        <taxon>Pseudomonadota</taxon>
        <taxon>Alphaproteobacteria</taxon>
        <taxon>Hyphomicrobiales</taxon>
        <taxon>Rhizobiaceae</taxon>
        <taxon>Rhizobium/Agrobacterium group</taxon>
        <taxon>Rhizobium</taxon>
    </lineage>
</organism>
<evidence type="ECO:0000256" key="1">
    <source>
        <dbReference type="SAM" id="Phobius"/>
    </source>
</evidence>
<dbReference type="Proteomes" id="UP000005092">
    <property type="component" value="Unassembled WGS sequence"/>
</dbReference>
<feature type="transmembrane region" description="Helical" evidence="1">
    <location>
        <begin position="251"/>
        <end position="271"/>
    </location>
</feature>
<keyword evidence="1" id="KW-0812">Transmembrane</keyword>
<evidence type="ECO:0000313" key="3">
    <source>
        <dbReference type="Proteomes" id="UP000005092"/>
    </source>
</evidence>
<dbReference type="RefSeq" id="WP_003590848.1">
    <property type="nucleotide sequence ID" value="NZ_JH719381.1"/>
</dbReference>
<dbReference type="HOGENOM" id="CLU_034656_0_0_5"/>
<feature type="transmembrane region" description="Helical" evidence="1">
    <location>
        <begin position="151"/>
        <end position="178"/>
    </location>
</feature>
<reference evidence="2 3" key="1">
    <citation type="submission" date="2012-02" db="EMBL/GenBank/DDBJ databases">
        <title>Improved High-Quality Draft Sequence of Rhizobium leguminosarum bv. trifolii WSM597.</title>
        <authorList>
            <consortium name="US DOE Joint Genome Institute"/>
            <person name="Lucas S."/>
            <person name="Han J."/>
            <person name="Lapidus A."/>
            <person name="Cheng J.-F."/>
            <person name="Goodwin L."/>
            <person name="Pitluck S."/>
            <person name="Peters L."/>
            <person name="Ovchinnikova G."/>
            <person name="Held B."/>
            <person name="Detter J.C."/>
            <person name="Han C."/>
            <person name="Tapia R."/>
            <person name="Land M."/>
            <person name="Hauser L."/>
            <person name="Kyrpides N."/>
            <person name="Ivanova N."/>
            <person name="Pagani I."/>
            <person name="Brau L."/>
            <person name="Yates R."/>
            <person name="O'Hara G."/>
            <person name="Rui T."/>
            <person name="Howieson J."/>
            <person name="Reeve W."/>
            <person name="Woyke T."/>
        </authorList>
    </citation>
    <scope>NUCLEOTIDE SEQUENCE [LARGE SCALE GENOMIC DNA]</scope>
    <source>
        <strain evidence="2 3">WSM597</strain>
    </source>
</reference>
<dbReference type="OrthoDB" id="5245199at2"/>
<feature type="transmembrane region" description="Helical" evidence="1">
    <location>
        <begin position="292"/>
        <end position="313"/>
    </location>
</feature>
<feature type="transmembrane region" description="Helical" evidence="1">
    <location>
        <begin position="190"/>
        <end position="213"/>
    </location>
</feature>
<sequence>MMPMGTSLSRWTMSYFGAALLFLLLAECFLSAGGWLPSVDVAEPRALMIVHSITIGWLGMLMIGALLQFAPVLTGLSLPTSHFDILGLIGLVVGLGLLLFGFHLIDKGSNAAGPVMGAAALLLFVSILSVSMVLASLLWRGRDAHPASGLVLIGIGCLAMTAAFGALFAVTISGSIAIPSVVQFVSSAVPYHASLGLAGWTTFAAIGVSYKLLPMFLLSHDMKKAPFLARTGSIGIALLGTAAFSLFWPEAAYLCFLAASLMFGLTIFAYLNELYLAYRWRRRKSLELNTSGSLPAFALLAVSVALLLPAIALGAGPHAIAALVYLFVFGWLSGLGLAQLLKIVPFLTWIEAFGPLLGRRPTPRLADLVNSRRSAVWLGTFYVAVVAAASAIALESDLAFRAAAILQTMSTAALLWELALARSLANVDANTKRHPFEQPAFFFAANKKGHANGPAS</sequence>
<feature type="transmembrane region" description="Helical" evidence="1">
    <location>
        <begin position="47"/>
        <end position="73"/>
    </location>
</feature>
<proteinExistence type="predicted"/>
<keyword evidence="1" id="KW-0472">Membrane</keyword>
<dbReference type="EMBL" id="JH719381">
    <property type="protein sequence ID" value="EJB05965.1"/>
    <property type="molecule type" value="Genomic_DNA"/>
</dbReference>
<keyword evidence="1" id="KW-1133">Transmembrane helix</keyword>
<feature type="transmembrane region" description="Helical" evidence="1">
    <location>
        <begin position="85"/>
        <end position="105"/>
    </location>
</feature>
<evidence type="ECO:0000313" key="2">
    <source>
        <dbReference type="EMBL" id="EJB05965.1"/>
    </source>
</evidence>
<accession>J0H6Z1</accession>
<gene>
    <name evidence="2" type="ORF">Rleg9DRAFT_4856</name>
</gene>
<dbReference type="AlphaFoldDB" id="J0H6Z1"/>